<feature type="transmembrane region" description="Helical" evidence="12">
    <location>
        <begin position="390"/>
        <end position="412"/>
    </location>
</feature>
<keyword evidence="4 10" id="KW-0633">Potassium transport</keyword>
<feature type="transmembrane region" description="Helical" evidence="12">
    <location>
        <begin position="272"/>
        <end position="289"/>
    </location>
</feature>
<feature type="binding site" evidence="11">
    <location>
        <position position="109"/>
    </location>
    <ligand>
        <name>K(+)</name>
        <dbReference type="ChEBI" id="CHEBI:29103"/>
    </ligand>
</feature>
<keyword evidence="8 10" id="KW-0406">Ion transport</keyword>
<comment type="subcellular location">
    <subcellularLocation>
        <location evidence="10">Cell inner membrane</location>
        <topology evidence="10">Multi-pass membrane protein</topology>
    </subcellularLocation>
    <subcellularLocation>
        <location evidence="1">Cell membrane</location>
        <topology evidence="1">Multi-pass membrane protein</topology>
    </subcellularLocation>
</comment>
<comment type="caution">
    <text evidence="13">The sequence shown here is derived from an EMBL/GenBank/DDBJ whole genome shotgun (WGS) entry which is preliminary data.</text>
</comment>
<dbReference type="Proteomes" id="UP000028702">
    <property type="component" value="Unassembled WGS sequence"/>
</dbReference>
<dbReference type="Pfam" id="PF02386">
    <property type="entry name" value="TrkH"/>
    <property type="match status" value="1"/>
</dbReference>
<accession>A0A081BB67</accession>
<feature type="transmembrane region" description="Helical" evidence="12">
    <location>
        <begin position="7"/>
        <end position="27"/>
    </location>
</feature>
<evidence type="ECO:0000256" key="5">
    <source>
        <dbReference type="ARBA" id="ARBA00022692"/>
    </source>
</evidence>
<feature type="binding site" evidence="11">
    <location>
        <position position="429"/>
    </location>
    <ligand>
        <name>K(+)</name>
        <dbReference type="ChEBI" id="CHEBI:29103"/>
    </ligand>
</feature>
<feature type="transmembrane region" description="Helical" evidence="12">
    <location>
        <begin position="131"/>
        <end position="153"/>
    </location>
</feature>
<dbReference type="PANTHER" id="PTHR32024:SF3">
    <property type="entry name" value="TRK SYSTEM POTASSIUM UPTAKE PROTEIN"/>
    <property type="match status" value="1"/>
</dbReference>
<dbReference type="RefSeq" id="WP_045446045.1">
    <property type="nucleotide sequence ID" value="NZ_BBIO01000008.1"/>
</dbReference>
<dbReference type="STRING" id="1333998.M2A_1784"/>
<gene>
    <name evidence="13" type="ORF">M2A_1784</name>
</gene>
<evidence type="ECO:0000256" key="9">
    <source>
        <dbReference type="ARBA" id="ARBA00023136"/>
    </source>
</evidence>
<feature type="binding site" evidence="11">
    <location>
        <position position="312"/>
    </location>
    <ligand>
        <name>K(+)</name>
        <dbReference type="ChEBI" id="CHEBI:29103"/>
    </ligand>
</feature>
<keyword evidence="9 10" id="KW-0472">Membrane</keyword>
<comment type="similarity">
    <text evidence="10">Belongs to the TrkH potassium transport family.</text>
</comment>
<dbReference type="GO" id="GO:0005886">
    <property type="term" value="C:plasma membrane"/>
    <property type="evidence" value="ECO:0007669"/>
    <property type="project" value="UniProtKB-SubCell"/>
</dbReference>
<feature type="transmembrane region" description="Helical" evidence="12">
    <location>
        <begin position="453"/>
        <end position="473"/>
    </location>
</feature>
<feature type="transmembrane region" description="Helical" evidence="12">
    <location>
        <begin position="39"/>
        <end position="59"/>
    </location>
</feature>
<evidence type="ECO:0000256" key="12">
    <source>
        <dbReference type="SAM" id="Phobius"/>
    </source>
</evidence>
<feature type="binding site" evidence="11">
    <location>
        <position position="313"/>
    </location>
    <ligand>
        <name>K(+)</name>
        <dbReference type="ChEBI" id="CHEBI:29103"/>
    </ligand>
</feature>
<evidence type="ECO:0000256" key="10">
    <source>
        <dbReference type="PIRNR" id="PIRNR006247"/>
    </source>
</evidence>
<dbReference type="EMBL" id="BBIO01000008">
    <property type="protein sequence ID" value="GAK45285.1"/>
    <property type="molecule type" value="Genomic_DNA"/>
</dbReference>
<evidence type="ECO:0000256" key="4">
    <source>
        <dbReference type="ARBA" id="ARBA00022538"/>
    </source>
</evidence>
<dbReference type="PIRSF" id="PIRSF006247">
    <property type="entry name" value="TrkH"/>
    <property type="match status" value="1"/>
</dbReference>
<feature type="transmembrane region" description="Helical" evidence="12">
    <location>
        <begin position="71"/>
        <end position="96"/>
    </location>
</feature>
<evidence type="ECO:0000256" key="2">
    <source>
        <dbReference type="ARBA" id="ARBA00022448"/>
    </source>
</evidence>
<dbReference type="InterPro" id="IPR003445">
    <property type="entry name" value="Cat_transpt"/>
</dbReference>
<dbReference type="AlphaFoldDB" id="A0A081BB67"/>
<comment type="function">
    <text evidence="10">Low-affinity potassium transport system. Interacts with Trk system potassium uptake protein TrkA.</text>
</comment>
<evidence type="ECO:0000256" key="11">
    <source>
        <dbReference type="PIRSR" id="PIRSR006247-1"/>
    </source>
</evidence>
<evidence type="ECO:0000313" key="13">
    <source>
        <dbReference type="EMBL" id="GAK45285.1"/>
    </source>
</evidence>
<keyword evidence="2 10" id="KW-0813">Transport</keyword>
<keyword evidence="14" id="KW-1185">Reference proteome</keyword>
<evidence type="ECO:0000256" key="7">
    <source>
        <dbReference type="ARBA" id="ARBA00022989"/>
    </source>
</evidence>
<feature type="binding site" evidence="11">
    <location>
        <position position="110"/>
    </location>
    <ligand>
        <name>K(+)</name>
        <dbReference type="ChEBI" id="CHEBI:29103"/>
    </ligand>
</feature>
<proteinExistence type="inferred from homology"/>
<dbReference type="PANTHER" id="PTHR32024">
    <property type="entry name" value="TRK SYSTEM POTASSIUM UPTAKE PROTEIN TRKG-RELATED"/>
    <property type="match status" value="1"/>
</dbReference>
<keyword evidence="6 10" id="KW-0630">Potassium</keyword>
<reference evidence="13 14" key="1">
    <citation type="submission" date="2014-07" db="EMBL/GenBank/DDBJ databases">
        <title>Tepidicaulis marinum gen. nov., sp. nov., a novel marine bacterium denitrifying nitrate to nitrous oxide strictly under microaerobic conditions.</title>
        <authorList>
            <person name="Takeuchi M."/>
            <person name="Yamagishi T."/>
            <person name="Kamagata Y."/>
            <person name="Oshima K."/>
            <person name="Hattori M."/>
            <person name="Katayama T."/>
            <person name="Hanada S."/>
            <person name="Tamaki H."/>
            <person name="Marumo K."/>
            <person name="Maeda H."/>
            <person name="Nedachi M."/>
            <person name="Iwasaki W."/>
            <person name="Suwa Y."/>
            <person name="Sakata S."/>
        </authorList>
    </citation>
    <scope>NUCLEOTIDE SEQUENCE [LARGE SCALE GENOMIC DNA]</scope>
    <source>
        <strain evidence="13 14">MA2</strain>
    </source>
</reference>
<dbReference type="eggNOG" id="COG0168">
    <property type="taxonomic scope" value="Bacteria"/>
</dbReference>
<name>A0A081BB67_9HYPH</name>
<evidence type="ECO:0000256" key="6">
    <source>
        <dbReference type="ARBA" id="ARBA00022958"/>
    </source>
</evidence>
<keyword evidence="7 12" id="KW-1133">Transmembrane helix</keyword>
<keyword evidence="10" id="KW-0997">Cell inner membrane</keyword>
<feature type="binding site" evidence="11">
    <location>
        <position position="430"/>
    </location>
    <ligand>
        <name>K(+)</name>
        <dbReference type="ChEBI" id="CHEBI:29103"/>
    </ligand>
</feature>
<organism evidence="13 14">
    <name type="scientific">Tepidicaulis marinus</name>
    <dbReference type="NCBI Taxonomy" id="1333998"/>
    <lineage>
        <taxon>Bacteria</taxon>
        <taxon>Pseudomonadati</taxon>
        <taxon>Pseudomonadota</taxon>
        <taxon>Alphaproteobacteria</taxon>
        <taxon>Hyphomicrobiales</taxon>
        <taxon>Parvibaculaceae</taxon>
        <taxon>Tepidicaulis</taxon>
    </lineage>
</organism>
<feature type="transmembrane region" description="Helical" evidence="12">
    <location>
        <begin position="233"/>
        <end position="252"/>
    </location>
</feature>
<sequence length="480" mass="51508">MRAPPVLYILGLLLCSLAVTMLLPAGIDLLWAHPDWKSFVISAGITGGIGALLAIITYSPAPIELDLRQSFLLTASSWVVLPAFAALPLIGVGVSYTDAFFEAVSGLTTTGSTVMSGLDTLPYGILFWRALLQWIGGIGIIVMAIVLLPFLRVGGMQLFRTESSEQSEKIIPKAFHFVAYIAAAYSSLTALCAVSYAAAGMSGFDAICHAMTTLSTGGYSTHDASFGHFDSRTMQWIATFFMISGAVPFVAYIRMIRGDERKIWDDVQIRGLIRFLTSVILVLTVWRVSSANADPFTALTEAAFNVTSVVTTTGFASTDYSLWGPAALGGFLFLTFVGGCAGSTSGGIKIYRFQVLWIVLRAKLRQLMSPNRVVSMRYGSRRIPSDVPEAVLAFLTAFLGTVAVFTFALSLMGLDLITALTASATAITNVGPGLGEIIGPAGNFAPLPDGAKWLLSLAMLFGRLEIFTLLLLLDPEFWRP</sequence>
<protein>
    <recommendedName>
        <fullName evidence="10">Trk system potassium uptake protein</fullName>
    </recommendedName>
</protein>
<feature type="binding site" evidence="11">
    <location>
        <position position="217"/>
    </location>
    <ligand>
        <name>K(+)</name>
        <dbReference type="ChEBI" id="CHEBI:29103"/>
    </ligand>
</feature>
<evidence type="ECO:0000256" key="3">
    <source>
        <dbReference type="ARBA" id="ARBA00022475"/>
    </source>
</evidence>
<feature type="transmembrane region" description="Helical" evidence="12">
    <location>
        <begin position="174"/>
        <end position="197"/>
    </location>
</feature>
<evidence type="ECO:0000313" key="14">
    <source>
        <dbReference type="Proteomes" id="UP000028702"/>
    </source>
</evidence>
<dbReference type="GO" id="GO:0015379">
    <property type="term" value="F:potassium:chloride symporter activity"/>
    <property type="evidence" value="ECO:0007669"/>
    <property type="project" value="InterPro"/>
</dbReference>
<evidence type="ECO:0000256" key="1">
    <source>
        <dbReference type="ARBA" id="ARBA00004651"/>
    </source>
</evidence>
<keyword evidence="5 12" id="KW-0812">Transmembrane</keyword>
<keyword evidence="11" id="KW-0479">Metal-binding</keyword>
<dbReference type="GO" id="GO:0046872">
    <property type="term" value="F:metal ion binding"/>
    <property type="evidence" value="ECO:0007669"/>
    <property type="project" value="UniProtKB-KW"/>
</dbReference>
<evidence type="ECO:0000256" key="8">
    <source>
        <dbReference type="ARBA" id="ARBA00023065"/>
    </source>
</evidence>
<dbReference type="InterPro" id="IPR004772">
    <property type="entry name" value="TrkH"/>
</dbReference>
<feature type="transmembrane region" description="Helical" evidence="12">
    <location>
        <begin position="322"/>
        <end position="342"/>
    </location>
</feature>
<keyword evidence="3 10" id="KW-1003">Cell membrane</keyword>